<comment type="caution">
    <text evidence="1">The sequence shown here is derived from an EMBL/GenBank/DDBJ whole genome shotgun (WGS) entry which is preliminary data.</text>
</comment>
<sequence length="407" mass="44401">MTSDVNTSRRPNLEPIWTNNYRLGGIPKMAIRPVPLSAGLSPSAMSPRSLPSPNPIHPASYDGSMQRQDRALVDSLDQRAKHVISTAPLTPIDEYTPSPLVARLEKISILPPMSLAHGATAPPASPGLSPRRDSQRFTEPPGRTSLPVTPARSPSYLGANDMSPPSSRRGSVLELRDQLRTWGHVYYGNAKTADAFIIARSLRRNNGTSAADAKELDYRQGPPNTPASPSPSKRLTVRAIVRPRALDRPSFLIQRNFDVEQLRAAVPDPPRHNNAAQQQQQRRLSGSFHEHSPASPLAQTHLAAQPRSRRSSSVQSSTLLRPGAGSIDLEGLMRDAKAVPIHLKYARVYLPVIAALLTSGHVHEGDVIYLPVPHAEAWPQTAQYVYTGQGELTDAVRENILYLAGKV</sequence>
<proteinExistence type="predicted"/>
<accession>A0ACB9Z1U6</accession>
<name>A0ACB9Z1U6_9PEZI</name>
<keyword evidence="2" id="KW-1185">Reference proteome</keyword>
<dbReference type="Proteomes" id="UP001497700">
    <property type="component" value="Unassembled WGS sequence"/>
</dbReference>
<gene>
    <name evidence="1" type="ORF">F4820DRAFT_420110</name>
</gene>
<organism evidence="1 2">
    <name type="scientific">Hypoxylon rubiginosum</name>
    <dbReference type="NCBI Taxonomy" id="110542"/>
    <lineage>
        <taxon>Eukaryota</taxon>
        <taxon>Fungi</taxon>
        <taxon>Dikarya</taxon>
        <taxon>Ascomycota</taxon>
        <taxon>Pezizomycotina</taxon>
        <taxon>Sordariomycetes</taxon>
        <taxon>Xylariomycetidae</taxon>
        <taxon>Xylariales</taxon>
        <taxon>Hypoxylaceae</taxon>
        <taxon>Hypoxylon</taxon>
    </lineage>
</organism>
<reference evidence="1 2" key="1">
    <citation type="journal article" date="2022" name="New Phytol.">
        <title>Ecological generalism drives hyperdiversity of secondary metabolite gene clusters in xylarialean endophytes.</title>
        <authorList>
            <person name="Franco M.E.E."/>
            <person name="Wisecaver J.H."/>
            <person name="Arnold A.E."/>
            <person name="Ju Y.M."/>
            <person name="Slot J.C."/>
            <person name="Ahrendt S."/>
            <person name="Moore L.P."/>
            <person name="Eastman K.E."/>
            <person name="Scott K."/>
            <person name="Konkel Z."/>
            <person name="Mondo S.J."/>
            <person name="Kuo A."/>
            <person name="Hayes R.D."/>
            <person name="Haridas S."/>
            <person name="Andreopoulos B."/>
            <person name="Riley R."/>
            <person name="LaButti K."/>
            <person name="Pangilinan J."/>
            <person name="Lipzen A."/>
            <person name="Amirebrahimi M."/>
            <person name="Yan J."/>
            <person name="Adam C."/>
            <person name="Keymanesh K."/>
            <person name="Ng V."/>
            <person name="Louie K."/>
            <person name="Northen T."/>
            <person name="Drula E."/>
            <person name="Henrissat B."/>
            <person name="Hsieh H.M."/>
            <person name="Youens-Clark K."/>
            <person name="Lutzoni F."/>
            <person name="Miadlikowska J."/>
            <person name="Eastwood D.C."/>
            <person name="Hamelin R.C."/>
            <person name="Grigoriev I.V."/>
            <person name="U'Ren J.M."/>
        </authorList>
    </citation>
    <scope>NUCLEOTIDE SEQUENCE [LARGE SCALE GENOMIC DNA]</scope>
    <source>
        <strain evidence="1 2">CBS 119005</strain>
    </source>
</reference>
<protein>
    <submittedName>
        <fullName evidence="1">Uncharacterized protein</fullName>
    </submittedName>
</protein>
<dbReference type="EMBL" id="MU393471">
    <property type="protein sequence ID" value="KAI4865467.1"/>
    <property type="molecule type" value="Genomic_DNA"/>
</dbReference>
<evidence type="ECO:0000313" key="2">
    <source>
        <dbReference type="Proteomes" id="UP001497700"/>
    </source>
</evidence>
<evidence type="ECO:0000313" key="1">
    <source>
        <dbReference type="EMBL" id="KAI4865467.1"/>
    </source>
</evidence>